<evidence type="ECO:0000313" key="2">
    <source>
        <dbReference type="EMBL" id="CAK9324022.1"/>
    </source>
</evidence>
<feature type="region of interest" description="Disordered" evidence="1">
    <location>
        <begin position="643"/>
        <end position="662"/>
    </location>
</feature>
<organism evidence="2 3">
    <name type="scientific">Citrullus colocynthis</name>
    <name type="common">colocynth</name>
    <dbReference type="NCBI Taxonomy" id="252529"/>
    <lineage>
        <taxon>Eukaryota</taxon>
        <taxon>Viridiplantae</taxon>
        <taxon>Streptophyta</taxon>
        <taxon>Embryophyta</taxon>
        <taxon>Tracheophyta</taxon>
        <taxon>Spermatophyta</taxon>
        <taxon>Magnoliopsida</taxon>
        <taxon>eudicotyledons</taxon>
        <taxon>Gunneridae</taxon>
        <taxon>Pentapetalae</taxon>
        <taxon>rosids</taxon>
        <taxon>fabids</taxon>
        <taxon>Cucurbitales</taxon>
        <taxon>Cucurbitaceae</taxon>
        <taxon>Benincaseae</taxon>
        <taxon>Citrullus</taxon>
    </lineage>
</organism>
<feature type="region of interest" description="Disordered" evidence="1">
    <location>
        <begin position="510"/>
        <end position="529"/>
    </location>
</feature>
<evidence type="ECO:0000313" key="3">
    <source>
        <dbReference type="Proteomes" id="UP001642487"/>
    </source>
</evidence>
<dbReference type="PANTHER" id="PTHR38390:SF2">
    <property type="entry name" value="OS01G0103900 PROTEIN"/>
    <property type="match status" value="1"/>
</dbReference>
<name>A0ABP0Z045_9ROSI</name>
<accession>A0ABP0Z045</accession>
<dbReference type="EMBL" id="OZ021740">
    <property type="protein sequence ID" value="CAK9324022.1"/>
    <property type="molecule type" value="Genomic_DNA"/>
</dbReference>
<reference evidence="2 3" key="1">
    <citation type="submission" date="2024-03" db="EMBL/GenBank/DDBJ databases">
        <authorList>
            <person name="Gkanogiannis A."/>
            <person name="Becerra Lopez-Lavalle L."/>
        </authorList>
    </citation>
    <scope>NUCLEOTIDE SEQUENCE [LARGE SCALE GENOMIC DNA]</scope>
</reference>
<keyword evidence="3" id="KW-1185">Reference proteome</keyword>
<dbReference type="Proteomes" id="UP001642487">
    <property type="component" value="Chromosome 6"/>
</dbReference>
<protein>
    <submittedName>
        <fullName evidence="2">Uncharacterized protein</fullName>
    </submittedName>
</protein>
<gene>
    <name evidence="2" type="ORF">CITCOLO1_LOCUS16239</name>
</gene>
<dbReference type="PANTHER" id="PTHR38390">
    <property type="entry name" value="OS01G0103900 PROTEIN"/>
    <property type="match status" value="1"/>
</dbReference>
<evidence type="ECO:0000256" key="1">
    <source>
        <dbReference type="SAM" id="MobiDB-lite"/>
    </source>
</evidence>
<proteinExistence type="predicted"/>
<sequence length="662" mass="73208">MGLLCFLLDLRTLPPPILTGLADLANLYAISPSSSAARIGLCYVFKNASSVLDDALLEVAYRPNRSFSLREFHRAVENLPTDAFIPHNNGYETLSCGDVKLSAVLSDQVLYSWGGEDEMRKVIVLSSSARYNLHSNLEKTLMEAANMHVSVEFVIFKQKSSHLNVIEEDSNALIRRISAFDGCSLKLYLPDVRIFQSLVRRWLEDLKDDMKEPLIACFDFKGNLIYSTNQITCNLYMTVTQMIDGFSPCQTCRCHGMPLEVYRKGIKESSCAISGDFLETSDVLENSTKVGEKTILFLPSAQCLTKSQQYSSQIKFDIVQRTNLGTLCESVIMGAAYVVVPSPLCELESASAGNDRFALNALAFQGLCGALHSLDQGLVCLSNWNMETLNESTFPCYYVLQPSQNGSMFLRRLAGSEEVRYVPDIKTLIAAHVSEEIQSSILVSLEKVELKDYNPLLHERGLHRKLNVLVKESLAFRSLTPTAEEGTSGNETNDQDCLKRTVNSVKDIETVTARDGGNESNGPDSLKGAVNSVKDVGIVTAMDGTEAGVAETWEQLVTHQFPETCPVYVSKDKLDGFSLSLPDGNKQLAAKTSRILERLEEPRQRTKITSPNTLTIGLVDSNAPTKKPPIPLVPVLGRDHGFTGTQSQLMKPNFNKLKRKRT</sequence>